<dbReference type="EMBL" id="BGPR01058086">
    <property type="protein sequence ID" value="GBO34288.1"/>
    <property type="molecule type" value="Genomic_DNA"/>
</dbReference>
<keyword evidence="3" id="KW-1185">Reference proteome</keyword>
<evidence type="ECO:0008006" key="4">
    <source>
        <dbReference type="Google" id="ProtNLM"/>
    </source>
</evidence>
<comment type="caution">
    <text evidence="1">The sequence shown here is derived from an EMBL/GenBank/DDBJ whole genome shotgun (WGS) entry which is preliminary data.</text>
</comment>
<gene>
    <name evidence="1" type="ORF">AVEN_170429_1</name>
    <name evidence="2" type="ORF">AVEN_218595_1</name>
</gene>
<evidence type="ECO:0000313" key="3">
    <source>
        <dbReference type="Proteomes" id="UP000499080"/>
    </source>
</evidence>
<proteinExistence type="predicted"/>
<feature type="non-terminal residue" evidence="1">
    <location>
        <position position="217"/>
    </location>
</feature>
<evidence type="ECO:0000313" key="1">
    <source>
        <dbReference type="EMBL" id="GBO34284.1"/>
    </source>
</evidence>
<protein>
    <recommendedName>
        <fullName evidence="4">DDE-1 domain-containing protein</fullName>
    </recommendedName>
</protein>
<sequence>MKIRNSIYKKVEECVQKWFVQCRGQNILDYKADVFNADETGLFFQCLPNKTAAFKGEECHGVKQATADYAWRNVTETTIKNCFIKAGFSEDKTSRETEEVDSIKHSIGEGEINPEQWASIQKDFSTNISFEDFLVVDNELQTCGTMTGKEIVGNISEEISDEENEELDQQEHEKVTVKEAEKAVELLRCFLQSIKNIGTESFGAIATFKKTAVAKRF</sequence>
<dbReference type="OrthoDB" id="125347at2759"/>
<dbReference type="EMBL" id="BGPR01058085">
    <property type="protein sequence ID" value="GBO34284.1"/>
    <property type="molecule type" value="Genomic_DNA"/>
</dbReference>
<accession>A0A4Y2WC99</accession>
<name>A0A4Y2WC99_ARAVE</name>
<evidence type="ECO:0000313" key="2">
    <source>
        <dbReference type="EMBL" id="GBO34288.1"/>
    </source>
</evidence>
<dbReference type="Proteomes" id="UP000499080">
    <property type="component" value="Unassembled WGS sequence"/>
</dbReference>
<reference evidence="1 3" key="1">
    <citation type="journal article" date="2019" name="Sci. Rep.">
        <title>Orb-weaving spider Araneus ventricosus genome elucidates the spidroin gene catalogue.</title>
        <authorList>
            <person name="Kono N."/>
            <person name="Nakamura H."/>
            <person name="Ohtoshi R."/>
            <person name="Moran D.A.P."/>
            <person name="Shinohara A."/>
            <person name="Yoshida Y."/>
            <person name="Fujiwara M."/>
            <person name="Mori M."/>
            <person name="Tomita M."/>
            <person name="Arakawa K."/>
        </authorList>
    </citation>
    <scope>NUCLEOTIDE SEQUENCE [LARGE SCALE GENOMIC DNA]</scope>
</reference>
<dbReference type="AlphaFoldDB" id="A0A4Y2WC99"/>
<organism evidence="1 3">
    <name type="scientific">Araneus ventricosus</name>
    <name type="common">Orbweaver spider</name>
    <name type="synonym">Epeira ventricosa</name>
    <dbReference type="NCBI Taxonomy" id="182803"/>
    <lineage>
        <taxon>Eukaryota</taxon>
        <taxon>Metazoa</taxon>
        <taxon>Ecdysozoa</taxon>
        <taxon>Arthropoda</taxon>
        <taxon>Chelicerata</taxon>
        <taxon>Arachnida</taxon>
        <taxon>Araneae</taxon>
        <taxon>Araneomorphae</taxon>
        <taxon>Entelegynae</taxon>
        <taxon>Araneoidea</taxon>
        <taxon>Araneidae</taxon>
        <taxon>Araneus</taxon>
    </lineage>
</organism>